<dbReference type="EMBL" id="JAUTXT010000019">
    <property type="protein sequence ID" value="KAK3674534.1"/>
    <property type="molecule type" value="Genomic_DNA"/>
</dbReference>
<sequence length="408" mass="45771">MSNQNLVHVIKKDELNSHKALSIPRDNEAPLKPGHVRIRPVLVCLTYNNLSYARMGTIMKWWSTYPVPKNLPAPYNDDTQYGIVPCWGYGEVVESQTEDFEPGRLIFGYWPFSDTTADYKLEQGDAKGHWDEQSEQRKELMHVYNRYVAKGTEVRMSKVSEKEVNEMAMEAVFFVWECAYLLNQVVLGPPYVHPFGDKGPPGQVWSAEQGDLEGAVVVSLSSGGRTARSFLCELINARPEDDKVVAAAQYPARAVSYDTATKQETLDWIAELKPKKVVICDFGGRGTSLTDLDEALQRQLPGVRVVIVGIGAEAKVVSPQDLMKSMVKNMKMENRYQMNTGPARDVILERMGAQAYFDQRDRAWTDFVRRGTPQDVKLIWGGKDDLESGWEAVSSGGLASDAAFVYKL</sequence>
<name>A0AAE1C1E4_9PEZI</name>
<proteinExistence type="predicted"/>
<evidence type="ECO:0000313" key="1">
    <source>
        <dbReference type="EMBL" id="KAK3674534.1"/>
    </source>
</evidence>
<dbReference type="AlphaFoldDB" id="A0AAE1C1E4"/>
<dbReference type="InterPro" id="IPR021276">
    <property type="entry name" value="DUF2855"/>
</dbReference>
<keyword evidence="2" id="KW-1185">Reference proteome</keyword>
<gene>
    <name evidence="1" type="ORF">LTR78_005620</name>
</gene>
<organism evidence="1 2">
    <name type="scientific">Recurvomyces mirabilis</name>
    <dbReference type="NCBI Taxonomy" id="574656"/>
    <lineage>
        <taxon>Eukaryota</taxon>
        <taxon>Fungi</taxon>
        <taxon>Dikarya</taxon>
        <taxon>Ascomycota</taxon>
        <taxon>Pezizomycotina</taxon>
        <taxon>Dothideomycetes</taxon>
        <taxon>Dothideomycetidae</taxon>
        <taxon>Mycosphaerellales</taxon>
        <taxon>Teratosphaeriaceae</taxon>
        <taxon>Recurvomyces</taxon>
    </lineage>
</organism>
<dbReference type="Pfam" id="PF11017">
    <property type="entry name" value="DUF2855"/>
    <property type="match status" value="1"/>
</dbReference>
<protein>
    <submittedName>
        <fullName evidence="1">Uncharacterized protein</fullName>
    </submittedName>
</protein>
<comment type="caution">
    <text evidence="1">The sequence shown here is derived from an EMBL/GenBank/DDBJ whole genome shotgun (WGS) entry which is preliminary data.</text>
</comment>
<dbReference type="Proteomes" id="UP001274830">
    <property type="component" value="Unassembled WGS sequence"/>
</dbReference>
<reference evidence="1" key="1">
    <citation type="submission" date="2023-07" db="EMBL/GenBank/DDBJ databases">
        <title>Black Yeasts Isolated from many extreme environments.</title>
        <authorList>
            <person name="Coleine C."/>
            <person name="Stajich J.E."/>
            <person name="Selbmann L."/>
        </authorList>
    </citation>
    <scope>NUCLEOTIDE SEQUENCE</scope>
    <source>
        <strain evidence="1">CCFEE 5485</strain>
    </source>
</reference>
<evidence type="ECO:0000313" key="2">
    <source>
        <dbReference type="Proteomes" id="UP001274830"/>
    </source>
</evidence>
<accession>A0AAE1C1E4</accession>